<evidence type="ECO:0000256" key="3">
    <source>
        <dbReference type="ARBA" id="ARBA00023163"/>
    </source>
</evidence>
<dbReference type="InterPro" id="IPR000595">
    <property type="entry name" value="cNMP-bd_dom"/>
</dbReference>
<keyword evidence="7" id="KW-1185">Reference proteome</keyword>
<dbReference type="SMART" id="SM00100">
    <property type="entry name" value="cNMP"/>
    <property type="match status" value="1"/>
</dbReference>
<gene>
    <name evidence="6" type="ORF">DRV85_00760</name>
</gene>
<dbReference type="SUPFAM" id="SSF51206">
    <property type="entry name" value="cAMP-binding domain-like"/>
    <property type="match status" value="1"/>
</dbReference>
<dbReference type="GO" id="GO:0005829">
    <property type="term" value="C:cytosol"/>
    <property type="evidence" value="ECO:0007669"/>
    <property type="project" value="TreeGrafter"/>
</dbReference>
<evidence type="ECO:0000256" key="1">
    <source>
        <dbReference type="ARBA" id="ARBA00023015"/>
    </source>
</evidence>
<dbReference type="AlphaFoldDB" id="A0A365UDG8"/>
<dbReference type="Pfam" id="PF13545">
    <property type="entry name" value="HTH_Crp_2"/>
    <property type="match status" value="1"/>
</dbReference>
<dbReference type="EMBL" id="QNTQ01000001">
    <property type="protein sequence ID" value="RBI87495.1"/>
    <property type="molecule type" value="Genomic_DNA"/>
</dbReference>
<organism evidence="6 7">
    <name type="scientific">Rhodosalinus halophilus</name>
    <dbReference type="NCBI Taxonomy" id="2259333"/>
    <lineage>
        <taxon>Bacteria</taxon>
        <taxon>Pseudomonadati</taxon>
        <taxon>Pseudomonadota</taxon>
        <taxon>Alphaproteobacteria</taxon>
        <taxon>Rhodobacterales</taxon>
        <taxon>Paracoccaceae</taxon>
        <taxon>Rhodosalinus</taxon>
    </lineage>
</organism>
<dbReference type="PANTHER" id="PTHR24567">
    <property type="entry name" value="CRP FAMILY TRANSCRIPTIONAL REGULATORY PROTEIN"/>
    <property type="match status" value="1"/>
</dbReference>
<dbReference type="Pfam" id="PF00027">
    <property type="entry name" value="cNMP_binding"/>
    <property type="match status" value="1"/>
</dbReference>
<protein>
    <submittedName>
        <fullName evidence="6">Crp/Fnr family transcriptional regulator</fullName>
    </submittedName>
</protein>
<dbReference type="Gene3D" id="2.60.120.10">
    <property type="entry name" value="Jelly Rolls"/>
    <property type="match status" value="1"/>
</dbReference>
<keyword evidence="3" id="KW-0804">Transcription</keyword>
<keyword evidence="1" id="KW-0805">Transcription regulation</keyword>
<dbReference type="InterPro" id="IPR050397">
    <property type="entry name" value="Env_Response_Regulators"/>
</dbReference>
<proteinExistence type="predicted"/>
<dbReference type="GO" id="GO:0003677">
    <property type="term" value="F:DNA binding"/>
    <property type="evidence" value="ECO:0007669"/>
    <property type="project" value="UniProtKB-KW"/>
</dbReference>
<evidence type="ECO:0000313" key="7">
    <source>
        <dbReference type="Proteomes" id="UP000253370"/>
    </source>
</evidence>
<feature type="domain" description="HTH crp-type" evidence="5">
    <location>
        <begin position="134"/>
        <end position="213"/>
    </location>
</feature>
<dbReference type="InterPro" id="IPR036390">
    <property type="entry name" value="WH_DNA-bd_sf"/>
</dbReference>
<accession>A0A365UDG8</accession>
<dbReference type="PANTHER" id="PTHR24567:SF75">
    <property type="entry name" value="FUMARATE AND NITRATE REDUCTION REGULATORY PROTEIN"/>
    <property type="match status" value="1"/>
</dbReference>
<dbReference type="GO" id="GO:0003700">
    <property type="term" value="F:DNA-binding transcription factor activity"/>
    <property type="evidence" value="ECO:0007669"/>
    <property type="project" value="TreeGrafter"/>
</dbReference>
<comment type="caution">
    <text evidence="6">The sequence shown here is derived from an EMBL/GenBank/DDBJ whole genome shotgun (WGS) entry which is preliminary data.</text>
</comment>
<evidence type="ECO:0000259" key="4">
    <source>
        <dbReference type="PROSITE" id="PS50042"/>
    </source>
</evidence>
<dbReference type="InterPro" id="IPR012318">
    <property type="entry name" value="HTH_CRP"/>
</dbReference>
<feature type="domain" description="Cyclic nucleotide-binding" evidence="4">
    <location>
        <begin position="3"/>
        <end position="74"/>
    </location>
</feature>
<dbReference type="PROSITE" id="PS50042">
    <property type="entry name" value="CNMP_BINDING_3"/>
    <property type="match status" value="1"/>
</dbReference>
<name>A0A365UDG8_9RHOB</name>
<dbReference type="Proteomes" id="UP000253370">
    <property type="component" value="Unassembled WGS sequence"/>
</dbReference>
<dbReference type="SMART" id="SM00419">
    <property type="entry name" value="HTH_CRP"/>
    <property type="match status" value="1"/>
</dbReference>
<dbReference type="SUPFAM" id="SSF46785">
    <property type="entry name" value="Winged helix' DNA-binding domain"/>
    <property type="match status" value="1"/>
</dbReference>
<dbReference type="PROSITE" id="PS51063">
    <property type="entry name" value="HTH_CRP_2"/>
    <property type="match status" value="1"/>
</dbReference>
<dbReference type="InterPro" id="IPR014710">
    <property type="entry name" value="RmlC-like_jellyroll"/>
</dbReference>
<reference evidence="6 7" key="1">
    <citation type="submission" date="2018-07" db="EMBL/GenBank/DDBJ databases">
        <title>Rhodosalinus sp. strain E84T genomic sequence and assembly.</title>
        <authorList>
            <person name="Liu Z.-W."/>
            <person name="Lu D.-C."/>
        </authorList>
    </citation>
    <scope>NUCLEOTIDE SEQUENCE [LARGE SCALE GENOMIC DNA]</scope>
    <source>
        <strain evidence="6 7">E84</strain>
    </source>
</reference>
<keyword evidence="2" id="KW-0238">DNA-binding</keyword>
<dbReference type="InterPro" id="IPR036388">
    <property type="entry name" value="WH-like_DNA-bd_sf"/>
</dbReference>
<dbReference type="InterPro" id="IPR018490">
    <property type="entry name" value="cNMP-bd_dom_sf"/>
</dbReference>
<dbReference type="CDD" id="cd00038">
    <property type="entry name" value="CAP_ED"/>
    <property type="match status" value="1"/>
</dbReference>
<evidence type="ECO:0000313" key="6">
    <source>
        <dbReference type="EMBL" id="RBI87495.1"/>
    </source>
</evidence>
<dbReference type="Gene3D" id="1.10.10.10">
    <property type="entry name" value="Winged helix-like DNA-binding domain superfamily/Winged helix DNA-binding domain"/>
    <property type="match status" value="1"/>
</dbReference>
<sequence>MPPFRVLPAELLDKLSAISRRRNLERNATLIDIGKSANVVGCVMKGVLRMSKTLVDGQQQIVGLLVAGDIFGRVFDGDFPFSIEAATDCEICLFPKAEFEALMEHWPELEKLVILGLLNELDSAREWLGLVANHRTVEKVAGFLVFLHRRWAFLAEEEEQPGGTLIDLPIKRQDLALFLGTRPEAVSRAFHALHDKGHIRIVTPYRFLIVDFEALDRISGQSVSQLDVHRALASGEGPR</sequence>
<evidence type="ECO:0000259" key="5">
    <source>
        <dbReference type="PROSITE" id="PS51063"/>
    </source>
</evidence>
<evidence type="ECO:0000256" key="2">
    <source>
        <dbReference type="ARBA" id="ARBA00023125"/>
    </source>
</evidence>